<evidence type="ECO:0000256" key="1">
    <source>
        <dbReference type="SAM" id="SignalP"/>
    </source>
</evidence>
<dbReference type="AlphaFoldDB" id="A0A1I7NCG7"/>
<dbReference type="PANTHER" id="PTHR43752">
    <property type="entry name" value="BNR/ASP-BOX REPEAT FAMILY PROTEIN"/>
    <property type="match status" value="1"/>
</dbReference>
<dbReference type="PANTHER" id="PTHR43752:SF2">
    <property type="entry name" value="BNR_ASP-BOX REPEAT FAMILY PROTEIN"/>
    <property type="match status" value="1"/>
</dbReference>
<dbReference type="InterPro" id="IPR036278">
    <property type="entry name" value="Sialidase_sf"/>
</dbReference>
<evidence type="ECO:0000259" key="2">
    <source>
        <dbReference type="Pfam" id="PF13088"/>
    </source>
</evidence>
<feature type="chain" id="PRO_5011734423" evidence="1">
    <location>
        <begin position="23"/>
        <end position="391"/>
    </location>
</feature>
<name>A0A1I7NCG7_9HYPH</name>
<dbReference type="Pfam" id="PF13088">
    <property type="entry name" value="BNR_2"/>
    <property type="match status" value="1"/>
</dbReference>
<feature type="domain" description="Sialidase" evidence="2">
    <location>
        <begin position="77"/>
        <end position="362"/>
    </location>
</feature>
<dbReference type="CDD" id="cd15482">
    <property type="entry name" value="Sialidase_non-viral"/>
    <property type="match status" value="1"/>
</dbReference>
<dbReference type="Proteomes" id="UP000199074">
    <property type="component" value="Unassembled WGS sequence"/>
</dbReference>
<dbReference type="Gene3D" id="2.120.10.10">
    <property type="match status" value="1"/>
</dbReference>
<dbReference type="OrthoDB" id="41724at2"/>
<proteinExistence type="predicted"/>
<organism evidence="3 4">
    <name type="scientific">Devosia crocina</name>
    <dbReference type="NCBI Taxonomy" id="429728"/>
    <lineage>
        <taxon>Bacteria</taxon>
        <taxon>Pseudomonadati</taxon>
        <taxon>Pseudomonadota</taxon>
        <taxon>Alphaproteobacteria</taxon>
        <taxon>Hyphomicrobiales</taxon>
        <taxon>Devosiaceae</taxon>
        <taxon>Devosia</taxon>
    </lineage>
</organism>
<feature type="signal peptide" evidence="1">
    <location>
        <begin position="1"/>
        <end position="22"/>
    </location>
</feature>
<dbReference type="STRING" id="429728.SAMN05216456_1625"/>
<dbReference type="RefSeq" id="WP_092423137.1">
    <property type="nucleotide sequence ID" value="NZ_FPCK01000001.1"/>
</dbReference>
<evidence type="ECO:0000313" key="4">
    <source>
        <dbReference type="Proteomes" id="UP000199074"/>
    </source>
</evidence>
<evidence type="ECO:0000313" key="3">
    <source>
        <dbReference type="EMBL" id="SFV32367.1"/>
    </source>
</evidence>
<accession>A0A1I7NCG7</accession>
<dbReference type="InterPro" id="IPR011040">
    <property type="entry name" value="Sialidase"/>
</dbReference>
<keyword evidence="4" id="KW-1185">Reference proteome</keyword>
<sequence>MRSALIGLATALLILPAAASMAQDFPFELGGEVIDFADTDALGLPVPEGIETITIFAPEAGARQFNHGVVLLPFKDKLYAQWQSSDKDEDAPETVVLYSSSTDGETWSEPQALTEPQENGYISSGGWWTDGETLVAYLNTWPADLEVRGGYVQYVTSEDGETWSEPQRVTMADGEPLDAIFEQDPRALPSGRIINSAHFQPGLIAAPIYTDDPLGVSGWVRGEMENLSSASADISRELEPSWFLRQDGAAVTIFRDQGSSFFRLASVSTDEGETWSKPVMTNMPDARTKQSAGNLPDGRVYIVGNPHANRARFPLAVMLSDDGYMFDYGYVLRTTEDMQPLRFEGKYKRPGYSYPKSVVWNDHLYAAYATNKEDAQLTRVPLSSLVRPAED</sequence>
<dbReference type="EMBL" id="FPCK01000001">
    <property type="protein sequence ID" value="SFV32367.1"/>
    <property type="molecule type" value="Genomic_DNA"/>
</dbReference>
<reference evidence="3 4" key="1">
    <citation type="submission" date="2016-10" db="EMBL/GenBank/DDBJ databases">
        <authorList>
            <person name="de Groot N.N."/>
        </authorList>
    </citation>
    <scope>NUCLEOTIDE SEQUENCE [LARGE SCALE GENOMIC DNA]</scope>
    <source>
        <strain evidence="3 4">IPL20</strain>
    </source>
</reference>
<protein>
    <submittedName>
        <fullName evidence="3">BNR repeat-like domain-containing protein</fullName>
    </submittedName>
</protein>
<dbReference type="SUPFAM" id="SSF50939">
    <property type="entry name" value="Sialidases"/>
    <property type="match status" value="1"/>
</dbReference>
<keyword evidence="1" id="KW-0732">Signal</keyword>
<gene>
    <name evidence="3" type="ORF">SAMN05216456_1625</name>
</gene>